<gene>
    <name evidence="1" type="ORF">ANCCAN_04621</name>
</gene>
<evidence type="ECO:0000313" key="2">
    <source>
        <dbReference type="Proteomes" id="UP000252519"/>
    </source>
</evidence>
<name>A0A368H282_ANCCA</name>
<accession>A0A368H282</accession>
<proteinExistence type="predicted"/>
<sequence length="175" mass="19493">MLYLRSSSVERCLAGINKLFLVHIGLNQVSALYPLLFILCERHHQGCPEATSNSWCILHADDVMIAAETKEQLEAECGAKNEDGTIYFNGSDLNKVRCFKYLGSVIASTGDIVPNAHGRGSAAWMKWRMTTDILCEKKIPIRLEFNVNRILVTSNMLSATAVFLHLKVSPFHAIP</sequence>
<dbReference type="OrthoDB" id="5849210at2759"/>
<dbReference type="AlphaFoldDB" id="A0A368H282"/>
<evidence type="ECO:0000313" key="1">
    <source>
        <dbReference type="EMBL" id="RCN49370.1"/>
    </source>
</evidence>
<comment type="caution">
    <text evidence="1">The sequence shown here is derived from an EMBL/GenBank/DDBJ whole genome shotgun (WGS) entry which is preliminary data.</text>
</comment>
<protein>
    <recommendedName>
        <fullName evidence="3">Reverse transcriptase domain-containing protein</fullName>
    </recommendedName>
</protein>
<keyword evidence="2" id="KW-1185">Reference proteome</keyword>
<dbReference type="Proteomes" id="UP000252519">
    <property type="component" value="Unassembled WGS sequence"/>
</dbReference>
<dbReference type="STRING" id="29170.A0A368H282"/>
<evidence type="ECO:0008006" key="3">
    <source>
        <dbReference type="Google" id="ProtNLM"/>
    </source>
</evidence>
<organism evidence="1 2">
    <name type="scientific">Ancylostoma caninum</name>
    <name type="common">Dog hookworm</name>
    <dbReference type="NCBI Taxonomy" id="29170"/>
    <lineage>
        <taxon>Eukaryota</taxon>
        <taxon>Metazoa</taxon>
        <taxon>Ecdysozoa</taxon>
        <taxon>Nematoda</taxon>
        <taxon>Chromadorea</taxon>
        <taxon>Rhabditida</taxon>
        <taxon>Rhabditina</taxon>
        <taxon>Rhabditomorpha</taxon>
        <taxon>Strongyloidea</taxon>
        <taxon>Ancylostomatidae</taxon>
        <taxon>Ancylostomatinae</taxon>
        <taxon>Ancylostoma</taxon>
    </lineage>
</organism>
<reference evidence="1 2" key="1">
    <citation type="submission" date="2014-10" db="EMBL/GenBank/DDBJ databases">
        <title>Draft genome of the hookworm Ancylostoma caninum.</title>
        <authorList>
            <person name="Mitreva M."/>
        </authorList>
    </citation>
    <scope>NUCLEOTIDE SEQUENCE [LARGE SCALE GENOMIC DNA]</scope>
    <source>
        <strain evidence="1 2">Baltimore</strain>
    </source>
</reference>
<dbReference type="EMBL" id="JOJR01000035">
    <property type="protein sequence ID" value="RCN49370.1"/>
    <property type="molecule type" value="Genomic_DNA"/>
</dbReference>